<proteinExistence type="predicted"/>
<feature type="region of interest" description="Disordered" evidence="1">
    <location>
        <begin position="79"/>
        <end position="119"/>
    </location>
</feature>
<gene>
    <name evidence="2" type="ORF">BN850_0089900</name>
</gene>
<protein>
    <submittedName>
        <fullName evidence="2">WGS project CBMI000000000 data, contig CS3069_c002711</fullName>
    </submittedName>
</protein>
<evidence type="ECO:0000313" key="2">
    <source>
        <dbReference type="EMBL" id="CEG05024.1"/>
    </source>
</evidence>
<organism evidence="2">
    <name type="scientific">Fusarium clavum</name>
    <dbReference type="NCBI Taxonomy" id="2594811"/>
    <lineage>
        <taxon>Eukaryota</taxon>
        <taxon>Fungi</taxon>
        <taxon>Dikarya</taxon>
        <taxon>Ascomycota</taxon>
        <taxon>Pezizomycotina</taxon>
        <taxon>Sordariomycetes</taxon>
        <taxon>Hypocreomycetidae</taxon>
        <taxon>Hypocreales</taxon>
        <taxon>Nectriaceae</taxon>
        <taxon>Fusarium</taxon>
        <taxon>Fusarium incarnatum-equiseti species complex</taxon>
    </lineage>
</organism>
<evidence type="ECO:0000256" key="1">
    <source>
        <dbReference type="SAM" id="MobiDB-lite"/>
    </source>
</evidence>
<name>A0A090MD42_9HYPO</name>
<dbReference type="AlphaFoldDB" id="A0A090MD42"/>
<reference evidence="2" key="1">
    <citation type="submission" date="2013-05" db="EMBL/GenBank/DDBJ databases">
        <title>Draft genome sequences of six wheat associated Fusarium spp. isolates.</title>
        <authorList>
            <person name="Moolhuijzen P.M."/>
            <person name="Manners J.M."/>
            <person name="Wilcox S."/>
            <person name="Bellgard M.I."/>
            <person name="Gardiner D.M."/>
        </authorList>
    </citation>
    <scope>NUCLEOTIDE SEQUENCE</scope>
    <source>
        <strain evidence="2">CS3069</strain>
    </source>
</reference>
<accession>A0A090MD42</accession>
<sequence>MFLSHERDSECRGHLCFNCRVMIGKIFRHGKTLDSRDVVMMLRLGIRTAFNVTQTLWFSHNAQKLKMPIAFNQLKHPYKASRAKKRRNPEPIFSSIGYHDSNRSFHTYKVAQQPRSSRH</sequence>
<dbReference type="EMBL" id="CBMI010002709">
    <property type="protein sequence ID" value="CEG05024.1"/>
    <property type="molecule type" value="Genomic_DNA"/>
</dbReference>
<comment type="caution">
    <text evidence="2">The sequence shown here is derived from an EMBL/GenBank/DDBJ whole genome shotgun (WGS) entry which is preliminary data.</text>
</comment>